<dbReference type="GO" id="GO:0016020">
    <property type="term" value="C:membrane"/>
    <property type="evidence" value="ECO:0007669"/>
    <property type="project" value="UniProtKB-SubCell"/>
</dbReference>
<dbReference type="Proteomes" id="UP001301958">
    <property type="component" value="Unassembled WGS sequence"/>
</dbReference>
<dbReference type="GO" id="GO:0008374">
    <property type="term" value="F:O-acyltransferase activity"/>
    <property type="evidence" value="ECO:0007669"/>
    <property type="project" value="InterPro"/>
</dbReference>
<dbReference type="Pfam" id="PF13813">
    <property type="entry name" value="MBOAT_2"/>
    <property type="match status" value="1"/>
</dbReference>
<feature type="transmembrane region" description="Helical" evidence="7">
    <location>
        <begin position="373"/>
        <end position="396"/>
    </location>
</feature>
<evidence type="ECO:0000256" key="2">
    <source>
        <dbReference type="ARBA" id="ARBA00007282"/>
    </source>
</evidence>
<feature type="domain" description="Wax synthase" evidence="8">
    <location>
        <begin position="252"/>
        <end position="340"/>
    </location>
</feature>
<dbReference type="PANTHER" id="PTHR31595:SF27">
    <property type="entry name" value="WAX SYNTHASE DOMAIN-CONTAINING PROTEIN-RELATED"/>
    <property type="match status" value="1"/>
</dbReference>
<comment type="subcellular location">
    <subcellularLocation>
        <location evidence="1">Membrane</location>
        <topology evidence="1">Multi-pass membrane protein</topology>
    </subcellularLocation>
</comment>
<feature type="transmembrane region" description="Helical" evidence="7">
    <location>
        <begin position="17"/>
        <end position="38"/>
    </location>
</feature>
<dbReference type="EMBL" id="MU865314">
    <property type="protein sequence ID" value="KAK4228846.1"/>
    <property type="molecule type" value="Genomic_DNA"/>
</dbReference>
<keyword evidence="5 7" id="KW-1133">Transmembrane helix</keyword>
<dbReference type="AlphaFoldDB" id="A0AAN7BSF4"/>
<evidence type="ECO:0000256" key="3">
    <source>
        <dbReference type="ARBA" id="ARBA00022679"/>
    </source>
</evidence>
<evidence type="ECO:0000259" key="8">
    <source>
        <dbReference type="Pfam" id="PF13813"/>
    </source>
</evidence>
<evidence type="ECO:0000256" key="5">
    <source>
        <dbReference type="ARBA" id="ARBA00022989"/>
    </source>
</evidence>
<evidence type="ECO:0000313" key="9">
    <source>
        <dbReference type="EMBL" id="KAK4228846.1"/>
    </source>
</evidence>
<dbReference type="PANTHER" id="PTHR31595">
    <property type="entry name" value="LONG-CHAIN-ALCOHOL O-FATTY-ACYLTRANSFERASE 3-RELATED"/>
    <property type="match status" value="1"/>
</dbReference>
<reference evidence="9" key="2">
    <citation type="submission" date="2023-05" db="EMBL/GenBank/DDBJ databases">
        <authorList>
            <consortium name="Lawrence Berkeley National Laboratory"/>
            <person name="Steindorff A."/>
            <person name="Hensen N."/>
            <person name="Bonometti L."/>
            <person name="Westerberg I."/>
            <person name="Brannstrom I.O."/>
            <person name="Guillou S."/>
            <person name="Cros-Aarteil S."/>
            <person name="Calhoun S."/>
            <person name="Haridas S."/>
            <person name="Kuo A."/>
            <person name="Mondo S."/>
            <person name="Pangilinan J."/>
            <person name="Riley R."/>
            <person name="Labutti K."/>
            <person name="Andreopoulos B."/>
            <person name="Lipzen A."/>
            <person name="Chen C."/>
            <person name="Yanf M."/>
            <person name="Daum C."/>
            <person name="Ng V."/>
            <person name="Clum A."/>
            <person name="Ohm R."/>
            <person name="Martin F."/>
            <person name="Silar P."/>
            <person name="Natvig D."/>
            <person name="Lalanne C."/>
            <person name="Gautier V."/>
            <person name="Ament-Velasquez S.L."/>
            <person name="Kruys A."/>
            <person name="Hutchinson M.I."/>
            <person name="Powell A.J."/>
            <person name="Barry K."/>
            <person name="Miller A.N."/>
            <person name="Grigoriev I.V."/>
            <person name="Debuchy R."/>
            <person name="Gladieux P."/>
            <person name="Thoren M.H."/>
            <person name="Johannesson H."/>
        </authorList>
    </citation>
    <scope>NUCLEOTIDE SEQUENCE</scope>
    <source>
        <strain evidence="9">CBS 990.96</strain>
    </source>
</reference>
<evidence type="ECO:0000313" key="10">
    <source>
        <dbReference type="Proteomes" id="UP001301958"/>
    </source>
</evidence>
<accession>A0AAN7BSF4</accession>
<dbReference type="GO" id="GO:0006629">
    <property type="term" value="P:lipid metabolic process"/>
    <property type="evidence" value="ECO:0007669"/>
    <property type="project" value="InterPro"/>
</dbReference>
<dbReference type="InterPro" id="IPR032805">
    <property type="entry name" value="Wax_synthase_dom"/>
</dbReference>
<comment type="caution">
    <text evidence="9">The sequence shown here is derived from an EMBL/GenBank/DDBJ whole genome shotgun (WGS) entry which is preliminary data.</text>
</comment>
<evidence type="ECO:0000256" key="1">
    <source>
        <dbReference type="ARBA" id="ARBA00004141"/>
    </source>
</evidence>
<organism evidence="9 10">
    <name type="scientific">Podospora fimiseda</name>
    <dbReference type="NCBI Taxonomy" id="252190"/>
    <lineage>
        <taxon>Eukaryota</taxon>
        <taxon>Fungi</taxon>
        <taxon>Dikarya</taxon>
        <taxon>Ascomycota</taxon>
        <taxon>Pezizomycotina</taxon>
        <taxon>Sordariomycetes</taxon>
        <taxon>Sordariomycetidae</taxon>
        <taxon>Sordariales</taxon>
        <taxon>Podosporaceae</taxon>
        <taxon>Podospora</taxon>
    </lineage>
</organism>
<name>A0AAN7BSF4_9PEZI</name>
<comment type="similarity">
    <text evidence="2">Belongs to the wax synthase family.</text>
</comment>
<sequence>MATTAATWTDVQIPASVYAISIVFVQIFLSAIILAFSSPPKGLNLLHPRFLGFYVSLIFFWLETFYLPGILSLQPGSTIQDSTPMLHGFWLWKYLDDALLSQWSFEAAGPTSELGGLAIVPKNGKVVRVGDGWKGRLMFSFRVVSEARFIGTPWAPPGVPKRTVTGKWEWMGWNIGVALGYAFVRSTLERWLLGEYNPVVSLLGMVIGNEELAYRVGTVMSYYAIIYVSLELGYRSMGLISVGLGITEAHEWFPLFGSVFEARGVRSFWGRFWHQLSRRIHSAPASFITYHVLRLPKKGSLVSRYTMTTLVFTSSGLWHLVGNLGSGIPFAKTGPMNYFCIQSLGIMLEDGFQALVFPSEDDGRENKKSQPGILMGIAGRLWLVLWLSFTTTPWMYPILENQKMRFPNAY</sequence>
<gene>
    <name evidence="9" type="ORF">QBC38DRAFT_543908</name>
</gene>
<evidence type="ECO:0000256" key="6">
    <source>
        <dbReference type="ARBA" id="ARBA00023136"/>
    </source>
</evidence>
<keyword evidence="6 7" id="KW-0472">Membrane</keyword>
<proteinExistence type="inferred from homology"/>
<reference evidence="9" key="1">
    <citation type="journal article" date="2023" name="Mol. Phylogenet. Evol.">
        <title>Genome-scale phylogeny and comparative genomics of the fungal order Sordariales.</title>
        <authorList>
            <person name="Hensen N."/>
            <person name="Bonometti L."/>
            <person name="Westerberg I."/>
            <person name="Brannstrom I.O."/>
            <person name="Guillou S."/>
            <person name="Cros-Aarteil S."/>
            <person name="Calhoun S."/>
            <person name="Haridas S."/>
            <person name="Kuo A."/>
            <person name="Mondo S."/>
            <person name="Pangilinan J."/>
            <person name="Riley R."/>
            <person name="LaButti K."/>
            <person name="Andreopoulos B."/>
            <person name="Lipzen A."/>
            <person name="Chen C."/>
            <person name="Yan M."/>
            <person name="Daum C."/>
            <person name="Ng V."/>
            <person name="Clum A."/>
            <person name="Steindorff A."/>
            <person name="Ohm R.A."/>
            <person name="Martin F."/>
            <person name="Silar P."/>
            <person name="Natvig D.O."/>
            <person name="Lalanne C."/>
            <person name="Gautier V."/>
            <person name="Ament-Velasquez S.L."/>
            <person name="Kruys A."/>
            <person name="Hutchinson M.I."/>
            <person name="Powell A.J."/>
            <person name="Barry K."/>
            <person name="Miller A.N."/>
            <person name="Grigoriev I.V."/>
            <person name="Debuchy R."/>
            <person name="Gladieux P."/>
            <person name="Hiltunen Thoren M."/>
            <person name="Johannesson H."/>
        </authorList>
    </citation>
    <scope>NUCLEOTIDE SEQUENCE</scope>
    <source>
        <strain evidence="9">CBS 990.96</strain>
    </source>
</reference>
<feature type="transmembrane region" description="Helical" evidence="7">
    <location>
        <begin position="50"/>
        <end position="71"/>
    </location>
</feature>
<keyword evidence="4 7" id="KW-0812">Transmembrane</keyword>
<keyword evidence="10" id="KW-1185">Reference proteome</keyword>
<dbReference type="InterPro" id="IPR044851">
    <property type="entry name" value="Wax_synthase"/>
</dbReference>
<evidence type="ECO:0000256" key="4">
    <source>
        <dbReference type="ARBA" id="ARBA00022692"/>
    </source>
</evidence>
<evidence type="ECO:0000256" key="7">
    <source>
        <dbReference type="SAM" id="Phobius"/>
    </source>
</evidence>
<keyword evidence="3 9" id="KW-0808">Transferase</keyword>
<protein>
    <submittedName>
        <fullName evidence="9">Membrane bound O-acyl transferase family-domain-containing protein</fullName>
    </submittedName>
</protein>